<protein>
    <submittedName>
        <fullName evidence="2">Uncharacterized protein</fullName>
    </submittedName>
</protein>
<evidence type="ECO:0000256" key="1">
    <source>
        <dbReference type="SAM" id="SignalP"/>
    </source>
</evidence>
<keyword evidence="3" id="KW-1185">Reference proteome</keyword>
<accession>A0A1T5CVY1</accession>
<feature type="chain" id="PRO_5012007191" evidence="1">
    <location>
        <begin position="20"/>
        <end position="177"/>
    </location>
</feature>
<dbReference type="RefSeq" id="WP_079702497.1">
    <property type="nucleotide sequence ID" value="NZ_FUYR01000002.1"/>
</dbReference>
<gene>
    <name evidence="2" type="ORF">SAMN05661099_1950</name>
</gene>
<feature type="signal peptide" evidence="1">
    <location>
        <begin position="1"/>
        <end position="19"/>
    </location>
</feature>
<dbReference type="Gene3D" id="3.10.450.360">
    <property type="match status" value="1"/>
</dbReference>
<proteinExistence type="predicted"/>
<dbReference type="EMBL" id="FUYR01000002">
    <property type="protein sequence ID" value="SKB63688.1"/>
    <property type="molecule type" value="Genomic_DNA"/>
</dbReference>
<dbReference type="OrthoDB" id="1428473at2"/>
<reference evidence="3" key="1">
    <citation type="submission" date="2017-02" db="EMBL/GenBank/DDBJ databases">
        <authorList>
            <person name="Varghese N."/>
            <person name="Submissions S."/>
        </authorList>
    </citation>
    <scope>NUCLEOTIDE SEQUENCE [LARGE SCALE GENOMIC DNA]</scope>
    <source>
        <strain evidence="3">DSM 22385</strain>
    </source>
</reference>
<sequence>MKKLIFIMALSVAAFTCSAQIAKVALRPADKGTAPQVVLDSIKKAFPEPISQTLTSITAAHYGKQWNVEISPASEQEQPYYYQVAIKNEDGRYLAIYDKNGNLLKVRQVLKNTPLPEEVSRTLSTKYQGWSVLDKEERISSGKKFSNDYKVLLKKGILKKAVYFDEGGNIKRVLPAV</sequence>
<organism evidence="2 3">
    <name type="scientific">Daejeonella lutea</name>
    <dbReference type="NCBI Taxonomy" id="572036"/>
    <lineage>
        <taxon>Bacteria</taxon>
        <taxon>Pseudomonadati</taxon>
        <taxon>Bacteroidota</taxon>
        <taxon>Sphingobacteriia</taxon>
        <taxon>Sphingobacteriales</taxon>
        <taxon>Sphingobacteriaceae</taxon>
        <taxon>Daejeonella</taxon>
    </lineage>
</organism>
<dbReference type="SUPFAM" id="SSF160574">
    <property type="entry name" value="BT0923-like"/>
    <property type="match status" value="1"/>
</dbReference>
<evidence type="ECO:0000313" key="3">
    <source>
        <dbReference type="Proteomes" id="UP000189981"/>
    </source>
</evidence>
<dbReference type="AlphaFoldDB" id="A0A1T5CVY1"/>
<evidence type="ECO:0000313" key="2">
    <source>
        <dbReference type="EMBL" id="SKB63688.1"/>
    </source>
</evidence>
<name>A0A1T5CVY1_9SPHI</name>
<dbReference type="Proteomes" id="UP000189981">
    <property type="component" value="Unassembled WGS sequence"/>
</dbReference>
<keyword evidence="1" id="KW-0732">Signal</keyword>